<keyword evidence="6" id="KW-1185">Reference proteome</keyword>
<dbReference type="InterPro" id="IPR008146">
    <property type="entry name" value="Gln_synth_cat_dom"/>
</dbReference>
<dbReference type="InterPro" id="IPR036651">
    <property type="entry name" value="Gln_synt_N_sf"/>
</dbReference>
<dbReference type="SUPFAM" id="SSF54368">
    <property type="entry name" value="Glutamine synthetase, N-terminal domain"/>
    <property type="match status" value="1"/>
</dbReference>
<evidence type="ECO:0000313" key="5">
    <source>
        <dbReference type="EMBL" id="GMH23185.1"/>
    </source>
</evidence>
<protein>
    <recommendedName>
        <fullName evidence="4">GS catalytic domain-containing protein</fullName>
    </recommendedName>
</protein>
<name>A0AAD3T534_NEPGR</name>
<dbReference type="Gene3D" id="3.30.590.10">
    <property type="entry name" value="Glutamine synthetase/guanido kinase, catalytic domain"/>
    <property type="match status" value="1"/>
</dbReference>
<sequence length="454" mass="50102">MDRFSELREAGENSNYGNCASKSEAGFVRIIWVDTSGQCRCRAVPSKRFHDFVKKNGVGLSVASMGMTSFTDAPAAETHLTGVGEIRLIPDLSTQKKIPWTDLEEMVLADMQIKPGESWEYCPREALRRVLKVLKEEFELEISAGFEKEFYLLREREGEWVPFDSSPYCSTSALDAASPLLHEIVSALQSLGVQVEQFHAEVGKGQYELALGHTSCVRAADNMVFTREVIKAVSRKHGLLATFLPKYALDDIGSGSHVHLSLWRNGVNVFMGGSGASRHGMSEVGEEFMAGVLQHLPALLAFTAPVPNSYDRLQPDTWSGAYQCWGKENREATLRTACPPGIPEGVVSNFEIKAFDGCANPYLGLASIVAAGIDGLRNHLTLPHPIDKNPSSLDGKIKRLPKSLSESLESLQKDEIFEDLIGEKLMVAVKGVRKAEIEFYSKNKGGHKELIHRY</sequence>
<dbReference type="AlphaFoldDB" id="A0AAD3T534"/>
<evidence type="ECO:0000313" key="6">
    <source>
        <dbReference type="Proteomes" id="UP001279734"/>
    </source>
</evidence>
<dbReference type="GO" id="GO:0004356">
    <property type="term" value="F:glutamine synthetase activity"/>
    <property type="evidence" value="ECO:0007669"/>
    <property type="project" value="InterPro"/>
</dbReference>
<comment type="caution">
    <text evidence="5">The sequence shown here is derived from an EMBL/GenBank/DDBJ whole genome shotgun (WGS) entry which is preliminary data.</text>
</comment>
<dbReference type="InterPro" id="IPR014746">
    <property type="entry name" value="Gln_synth/guanido_kin_cat_dom"/>
</dbReference>
<comment type="similarity">
    <text evidence="2 3">Belongs to the glutamine synthetase family.</text>
</comment>
<accession>A0AAD3T534</accession>
<evidence type="ECO:0000256" key="3">
    <source>
        <dbReference type="RuleBase" id="RU000384"/>
    </source>
</evidence>
<reference evidence="5" key="1">
    <citation type="submission" date="2023-05" db="EMBL/GenBank/DDBJ databases">
        <title>Nepenthes gracilis genome sequencing.</title>
        <authorList>
            <person name="Fukushima K."/>
        </authorList>
    </citation>
    <scope>NUCLEOTIDE SEQUENCE</scope>
    <source>
        <strain evidence="5">SING2019-196</strain>
    </source>
</reference>
<dbReference type="FunFam" id="3.30.590.10:FF:000012">
    <property type="entry name" value="Glutamate-ammonia ligase"/>
    <property type="match status" value="1"/>
</dbReference>
<dbReference type="GO" id="GO:0006542">
    <property type="term" value="P:glutamine biosynthetic process"/>
    <property type="evidence" value="ECO:0007669"/>
    <property type="project" value="InterPro"/>
</dbReference>
<dbReference type="SMART" id="SM01230">
    <property type="entry name" value="Gln-synt_C"/>
    <property type="match status" value="1"/>
</dbReference>
<keyword evidence="1" id="KW-0436">Ligase</keyword>
<gene>
    <name evidence="5" type="ORF">Nepgr_025028</name>
</gene>
<evidence type="ECO:0000256" key="2">
    <source>
        <dbReference type="PROSITE-ProRule" id="PRU01331"/>
    </source>
</evidence>
<dbReference type="Proteomes" id="UP001279734">
    <property type="component" value="Unassembled WGS sequence"/>
</dbReference>
<evidence type="ECO:0000256" key="1">
    <source>
        <dbReference type="ARBA" id="ARBA00022598"/>
    </source>
</evidence>
<dbReference type="SUPFAM" id="SSF55931">
    <property type="entry name" value="Glutamine synthetase/guanido kinase"/>
    <property type="match status" value="1"/>
</dbReference>
<evidence type="ECO:0000259" key="4">
    <source>
        <dbReference type="PROSITE" id="PS51987"/>
    </source>
</evidence>
<proteinExistence type="inferred from homology"/>
<organism evidence="5 6">
    <name type="scientific">Nepenthes gracilis</name>
    <name type="common">Slender pitcher plant</name>
    <dbReference type="NCBI Taxonomy" id="150966"/>
    <lineage>
        <taxon>Eukaryota</taxon>
        <taxon>Viridiplantae</taxon>
        <taxon>Streptophyta</taxon>
        <taxon>Embryophyta</taxon>
        <taxon>Tracheophyta</taxon>
        <taxon>Spermatophyta</taxon>
        <taxon>Magnoliopsida</taxon>
        <taxon>eudicotyledons</taxon>
        <taxon>Gunneridae</taxon>
        <taxon>Pentapetalae</taxon>
        <taxon>Caryophyllales</taxon>
        <taxon>Nepenthaceae</taxon>
        <taxon>Nepenthes</taxon>
    </lineage>
</organism>
<dbReference type="EMBL" id="BSYO01000025">
    <property type="protein sequence ID" value="GMH23185.1"/>
    <property type="molecule type" value="Genomic_DNA"/>
</dbReference>
<dbReference type="PANTHER" id="PTHR43785:SF2">
    <property type="entry name" value="TYPE-1 GLUTAMINE SYNTHETASE 1"/>
    <property type="match status" value="1"/>
</dbReference>
<dbReference type="FunFam" id="3.10.20.70:FF:000009">
    <property type="entry name" value="Glutamate-ammonia ligase"/>
    <property type="match status" value="1"/>
</dbReference>
<dbReference type="PANTHER" id="PTHR43785">
    <property type="entry name" value="GAMMA-GLUTAMYLPUTRESCINE SYNTHETASE"/>
    <property type="match status" value="1"/>
</dbReference>
<feature type="domain" description="GS catalytic" evidence="4">
    <location>
        <begin position="123"/>
        <end position="454"/>
    </location>
</feature>
<dbReference type="Pfam" id="PF00120">
    <property type="entry name" value="Gln-synt_C"/>
    <property type="match status" value="1"/>
</dbReference>
<dbReference type="Gene3D" id="3.10.20.70">
    <property type="entry name" value="Glutamine synthetase, N-terminal domain"/>
    <property type="match status" value="1"/>
</dbReference>
<dbReference type="PROSITE" id="PS51987">
    <property type="entry name" value="GS_CATALYTIC"/>
    <property type="match status" value="1"/>
</dbReference>